<proteinExistence type="inferred from homology"/>
<evidence type="ECO:0000259" key="7">
    <source>
        <dbReference type="Pfam" id="PF01120"/>
    </source>
</evidence>
<evidence type="ECO:0000256" key="1">
    <source>
        <dbReference type="ARBA" id="ARBA00004071"/>
    </source>
</evidence>
<protein>
    <recommendedName>
        <fullName evidence="3">alpha-L-fucosidase</fullName>
        <ecNumber evidence="3">3.2.1.51</ecNumber>
    </recommendedName>
</protein>
<dbReference type="STRING" id="158189.SpiBuddy_0406"/>
<comment type="function">
    <text evidence="1">Alpha-L-fucosidase is responsible for hydrolyzing the alpha-1,6-linked fucose joined to the reducing-end N-acetylglucosamine of the carbohydrate moieties of glycoproteins.</text>
</comment>
<dbReference type="SMART" id="SM00812">
    <property type="entry name" value="Alpha_L_fucos"/>
    <property type="match status" value="1"/>
</dbReference>
<evidence type="ECO:0000256" key="3">
    <source>
        <dbReference type="ARBA" id="ARBA00012662"/>
    </source>
</evidence>
<dbReference type="RefSeq" id="WP_013606094.1">
    <property type="nucleotide sequence ID" value="NC_015152.1"/>
</dbReference>
<dbReference type="InterPro" id="IPR017853">
    <property type="entry name" value="GH"/>
</dbReference>
<evidence type="ECO:0000256" key="6">
    <source>
        <dbReference type="ARBA" id="ARBA00023295"/>
    </source>
</evidence>
<keyword evidence="9" id="KW-1185">Reference proteome</keyword>
<dbReference type="eggNOG" id="COG3669">
    <property type="taxonomic scope" value="Bacteria"/>
</dbReference>
<dbReference type="AlphaFoldDB" id="F0RXW4"/>
<evidence type="ECO:0000256" key="5">
    <source>
        <dbReference type="ARBA" id="ARBA00022801"/>
    </source>
</evidence>
<dbReference type="EMBL" id="CP002541">
    <property type="protein sequence ID" value="ADY12241.1"/>
    <property type="molecule type" value="Genomic_DNA"/>
</dbReference>
<keyword evidence="6" id="KW-0326">Glycosidase</keyword>
<dbReference type="PRINTS" id="PR00741">
    <property type="entry name" value="GLHYDRLASE29"/>
</dbReference>
<gene>
    <name evidence="8" type="ordered locus">SpiBuddy_0406</name>
</gene>
<keyword evidence="5 8" id="KW-0378">Hydrolase</keyword>
<dbReference type="PANTHER" id="PTHR10030">
    <property type="entry name" value="ALPHA-L-FUCOSIDASE"/>
    <property type="match status" value="1"/>
</dbReference>
<dbReference type="KEGG" id="sbu:SpiBuddy_0406"/>
<dbReference type="PANTHER" id="PTHR10030:SF37">
    <property type="entry name" value="ALPHA-L-FUCOSIDASE-RELATED"/>
    <property type="match status" value="1"/>
</dbReference>
<evidence type="ECO:0000313" key="9">
    <source>
        <dbReference type="Proteomes" id="UP000008466"/>
    </source>
</evidence>
<dbReference type="InterPro" id="IPR057739">
    <property type="entry name" value="Glyco_hydro_29_N"/>
</dbReference>
<evidence type="ECO:0000313" key="8">
    <source>
        <dbReference type="EMBL" id="ADY12241.1"/>
    </source>
</evidence>
<organism evidence="8 9">
    <name type="scientific">Sphaerochaeta globosa (strain ATCC BAA-1886 / DSM 22777 / Buddy)</name>
    <name type="common">Spirochaeta sp. (strain Buddy)</name>
    <dbReference type="NCBI Taxonomy" id="158189"/>
    <lineage>
        <taxon>Bacteria</taxon>
        <taxon>Pseudomonadati</taxon>
        <taxon>Spirochaetota</taxon>
        <taxon>Spirochaetia</taxon>
        <taxon>Spirochaetales</taxon>
        <taxon>Sphaerochaetaceae</taxon>
        <taxon>Sphaerochaeta</taxon>
    </lineage>
</organism>
<dbReference type="OrthoDB" id="107551at2"/>
<dbReference type="GO" id="GO:0006004">
    <property type="term" value="P:fucose metabolic process"/>
    <property type="evidence" value="ECO:0007669"/>
    <property type="project" value="InterPro"/>
</dbReference>
<dbReference type="EC" id="3.2.1.51" evidence="3"/>
<keyword evidence="4" id="KW-0732">Signal</keyword>
<sequence>MKHEAVQQWLDLQFGLFIHFGLYSLPGGVWKGERITRGYSEQILSHGYLPQADYEALTEQFSLPEFNPKHIVTTAKQAGMRYLVITTKHHDGFCLFDTNTTDYKSTNAACKRDIVKDLSDECKKQGLAFGIYFSWIDWHFSEAAAISSHNSDPIPSSHQRLNIAQLTELLSNYGPMCELWMDMGAPTAEQSQEVYDLVQSLQPQCMVNGRIWNDKQDFLTMGDNQLPAVPLNCPWQTPASIYKETWGYRSWQVRGDRDEKIQELSDTARKVVQEGGNYLLNIGLMGTGAIQSFEQEVLEGIGTVLAKNPLKREQNKRILPKIVPGQLCAEPLVAYRYTGTEYYSYRPIPTTLCWALQLNEDTSICIGWESDQGLAREQKLCLEIAGKQYYSSLQKGRTSDTFITALKLKKGKHEICLHTIGDELKRPELVDTTLRLVLRKEGK</sequence>
<dbReference type="SUPFAM" id="SSF51445">
    <property type="entry name" value="(Trans)glycosidases"/>
    <property type="match status" value="1"/>
</dbReference>
<feature type="domain" description="Glycoside hydrolase family 29 N-terminal" evidence="7">
    <location>
        <begin position="4"/>
        <end position="308"/>
    </location>
</feature>
<dbReference type="Proteomes" id="UP000008466">
    <property type="component" value="Chromosome"/>
</dbReference>
<name>F0RXW4_SPHGB</name>
<evidence type="ECO:0000256" key="4">
    <source>
        <dbReference type="ARBA" id="ARBA00022729"/>
    </source>
</evidence>
<evidence type="ECO:0000256" key="2">
    <source>
        <dbReference type="ARBA" id="ARBA00007951"/>
    </source>
</evidence>
<dbReference type="InterPro" id="IPR000933">
    <property type="entry name" value="Glyco_hydro_29"/>
</dbReference>
<comment type="similarity">
    <text evidence="2">Belongs to the glycosyl hydrolase 29 family.</text>
</comment>
<dbReference type="GO" id="GO:0016139">
    <property type="term" value="P:glycoside catabolic process"/>
    <property type="evidence" value="ECO:0007669"/>
    <property type="project" value="TreeGrafter"/>
</dbReference>
<dbReference type="GO" id="GO:0005764">
    <property type="term" value="C:lysosome"/>
    <property type="evidence" value="ECO:0007669"/>
    <property type="project" value="TreeGrafter"/>
</dbReference>
<dbReference type="GO" id="GO:0004560">
    <property type="term" value="F:alpha-L-fucosidase activity"/>
    <property type="evidence" value="ECO:0007669"/>
    <property type="project" value="InterPro"/>
</dbReference>
<dbReference type="InterPro" id="IPR016286">
    <property type="entry name" value="FUC_metazoa-typ"/>
</dbReference>
<reference evidence="9" key="1">
    <citation type="submission" date="2011-02" db="EMBL/GenBank/DDBJ databases">
        <title>Complete sequence of Spirochaeta sp. Buddy.</title>
        <authorList>
            <person name="Lucas S."/>
            <person name="Copeland A."/>
            <person name="Lapidus A."/>
            <person name="Cheng J.-F."/>
            <person name="Goodwin L."/>
            <person name="Pitluck S."/>
            <person name="Zeytun A."/>
            <person name="Detter J.C."/>
            <person name="Han C."/>
            <person name="Tapia R."/>
            <person name="Land M."/>
            <person name="Hauser L."/>
            <person name="Kyrpides N."/>
            <person name="Ivanova N."/>
            <person name="Mikhailova N."/>
            <person name="Pagani I."/>
            <person name="Ritalahti K.M."/>
            <person name="Loeffler F.E."/>
            <person name="Woyke T."/>
        </authorList>
    </citation>
    <scope>NUCLEOTIDE SEQUENCE [LARGE SCALE GENOMIC DNA]</scope>
    <source>
        <strain evidence="9">ATCC BAA-1886 / DSM 22777 / Buddy</strain>
    </source>
</reference>
<dbReference type="Pfam" id="PF01120">
    <property type="entry name" value="Alpha_L_fucos"/>
    <property type="match status" value="1"/>
</dbReference>
<dbReference type="HOGENOM" id="CLU_002934_0_0_12"/>
<accession>F0RXW4</accession>
<dbReference type="Gene3D" id="3.20.20.80">
    <property type="entry name" value="Glycosidases"/>
    <property type="match status" value="1"/>
</dbReference>